<name>A0AA35WWS8_GEOBA</name>
<sequence length="959" mass="106732">MERETEDQPGKSPGFPYTPPPPNQRRFYHDVQWDIADIRMLLGSDLPIFGSDSHPAISLRLRDMRRPITVLTGLDYWLDNLMCNVPELAMCFHLDGIVQRYEMVKTEDIPNLENSEFSPKEVLEVAQNILAFLKANCTREGHTYWLFRQRGEEVVKLYDITSLMETSSRDEEEGGKAQNPFARSVAVLFYRVARNMLNPPGSSSGSNRLSSAVTGEELSMAKLLLENCVRLLRDSRHSDDINVGSSACYLLADLYLSRSPSDSTPSPDGPPDIRGRSRDRKLSLNSDGGETEGREGVGGPLSYLDSKSLSVRDLRDGHLTFPRDPTHPLPSLLVTSSTDRARLALQSIAKGLDILGESLFVPRSPATSETPLAHTCGSHLLQKAGSAYLCLARTCTKTGKHGRALRYTRCALLCFRGSRECAGDGGSGGELLDHLLSWQQCGDLHCLLSRVSCSSDFEDFWLENPEDTPLVATATRLHPPEPDSKEEACLTIHSNRETSLWRRSYSLLMLVCLTTLSLSLSLSLCVCVYVSSIDCYEKALQLAPSVRLSEAQSSGVLLTLRTHFGSVWNELGTHYMVTASSLDYAKERGKVEKLWNCSHACLNRGLDLFTAADSTSTSVNRSSTYANLGCLMRACASVHSRLAEAQGSEFTSEEKAYYEKSLEYYTTAQQLLRHERVEPEFWSSLMCDLGLMYNTLARHLLDRPPLSKLTPVEVERKVMDSLLRSLHCIEPQLSAVDINSPRFPVIHQLAGESHYRLGCLYQKTACGRSSSCSAQKLKHSRSQAEKHFNKAFQYYLPEHHAKEILRLLLDKSTLFELQAQQGQGVRLQLKLLESALSSLLQCQTALCHYQPCHEHETQPVESQQETKEEVEEGRRSEERPESGGDALTSLLLTRLLAVLKQLVSTAMKKSDLPKSSSLAGYKAMYAAALRGSQSRSGTVSEQIQGARVCLETVTGLWPD</sequence>
<dbReference type="Pfam" id="PF23788">
    <property type="entry name" value="EDRF1_N"/>
    <property type="match status" value="1"/>
</dbReference>
<protein>
    <submittedName>
        <fullName evidence="4">Erythroid differentiation-related factor 1</fullName>
    </submittedName>
</protein>
<dbReference type="InterPro" id="IPR056583">
    <property type="entry name" value="EDRF1_TPR"/>
</dbReference>
<feature type="region of interest" description="Disordered" evidence="1">
    <location>
        <begin position="1"/>
        <end position="23"/>
    </location>
</feature>
<accession>A0AA35WWS8</accession>
<evidence type="ECO:0000313" key="4">
    <source>
        <dbReference type="EMBL" id="CAI8029485.1"/>
    </source>
</evidence>
<proteinExistence type="predicted"/>
<reference evidence="4" key="1">
    <citation type="submission" date="2023-03" db="EMBL/GenBank/DDBJ databases">
        <authorList>
            <person name="Steffen K."/>
            <person name="Cardenas P."/>
        </authorList>
    </citation>
    <scope>NUCLEOTIDE SEQUENCE</scope>
</reference>
<evidence type="ECO:0000313" key="5">
    <source>
        <dbReference type="Proteomes" id="UP001174909"/>
    </source>
</evidence>
<feature type="region of interest" description="Disordered" evidence="1">
    <location>
        <begin position="856"/>
        <end position="884"/>
    </location>
</feature>
<dbReference type="PANTHER" id="PTHR15000">
    <property type="entry name" value="ERYTHROID DIFFERENTIATION-RELATED FACTOR 1"/>
    <property type="match status" value="1"/>
</dbReference>
<dbReference type="AlphaFoldDB" id="A0AA35WWS8"/>
<keyword evidence="5" id="KW-1185">Reference proteome</keyword>
<organism evidence="4 5">
    <name type="scientific">Geodia barretti</name>
    <name type="common">Barrett's horny sponge</name>
    <dbReference type="NCBI Taxonomy" id="519541"/>
    <lineage>
        <taxon>Eukaryota</taxon>
        <taxon>Metazoa</taxon>
        <taxon>Porifera</taxon>
        <taxon>Demospongiae</taxon>
        <taxon>Heteroscleromorpha</taxon>
        <taxon>Tetractinellida</taxon>
        <taxon>Astrophorina</taxon>
        <taxon>Geodiidae</taxon>
        <taxon>Geodia</taxon>
    </lineage>
</organism>
<dbReference type="EMBL" id="CASHTH010002410">
    <property type="protein sequence ID" value="CAI8029485.1"/>
    <property type="molecule type" value="Genomic_DNA"/>
</dbReference>
<dbReference type="Pfam" id="PF23723">
    <property type="entry name" value="TPR_EDRF1"/>
    <property type="match status" value="1"/>
</dbReference>
<feature type="compositionally biased region" description="Basic and acidic residues" evidence="1">
    <location>
        <begin position="271"/>
        <end position="282"/>
    </location>
</feature>
<feature type="domain" description="EDRF1 TPR repeats region" evidence="2">
    <location>
        <begin position="563"/>
        <end position="947"/>
    </location>
</feature>
<evidence type="ECO:0000256" key="1">
    <source>
        <dbReference type="SAM" id="MobiDB-lite"/>
    </source>
</evidence>
<feature type="compositionally biased region" description="Basic and acidic residues" evidence="1">
    <location>
        <begin position="856"/>
        <end position="882"/>
    </location>
</feature>
<dbReference type="PANTHER" id="PTHR15000:SF1">
    <property type="entry name" value="ERYTHROID DIFFERENTIATION-RELATED FACTOR 1"/>
    <property type="match status" value="1"/>
</dbReference>
<dbReference type="GO" id="GO:0045893">
    <property type="term" value="P:positive regulation of DNA-templated transcription"/>
    <property type="evidence" value="ECO:0007669"/>
    <property type="project" value="TreeGrafter"/>
</dbReference>
<gene>
    <name evidence="4" type="ORF">GBAR_LOCUS16755</name>
</gene>
<comment type="caution">
    <text evidence="4">The sequence shown here is derived from an EMBL/GenBank/DDBJ whole genome shotgun (WGS) entry which is preliminary data.</text>
</comment>
<feature type="region of interest" description="Disordered" evidence="1">
    <location>
        <begin position="259"/>
        <end position="301"/>
    </location>
</feature>
<evidence type="ECO:0000259" key="3">
    <source>
        <dbReference type="Pfam" id="PF23788"/>
    </source>
</evidence>
<feature type="domain" description="EDRF1 N-terminal" evidence="3">
    <location>
        <begin position="27"/>
        <end position="262"/>
    </location>
</feature>
<dbReference type="Proteomes" id="UP001174909">
    <property type="component" value="Unassembled WGS sequence"/>
</dbReference>
<evidence type="ECO:0000259" key="2">
    <source>
        <dbReference type="Pfam" id="PF23723"/>
    </source>
</evidence>
<dbReference type="InterPro" id="IPR056582">
    <property type="entry name" value="EDRF1_N"/>
</dbReference>